<keyword evidence="11 19" id="KW-0812">Transmembrane</keyword>
<evidence type="ECO:0000256" key="19">
    <source>
        <dbReference type="SAM" id="Phobius"/>
    </source>
</evidence>
<keyword evidence="15" id="KW-0413">Isomerase</keyword>
<evidence type="ECO:0000256" key="5">
    <source>
        <dbReference type="ARBA" id="ARBA00008247"/>
    </source>
</evidence>
<accession>A0A6G1GSA6</accession>
<comment type="catalytic activity">
    <reaction evidence="17">
        <text>gamma-carotene = all-trans-beta-carotene</text>
        <dbReference type="Rhea" id="RHEA:32239"/>
        <dbReference type="ChEBI" id="CHEBI:17579"/>
        <dbReference type="ChEBI" id="CHEBI:27740"/>
        <dbReference type="EC" id="5.5.1.19"/>
    </reaction>
</comment>
<comment type="similarity">
    <text evidence="6">In the C-terminal section; belongs to the phytoene/squalene synthase family.</text>
</comment>
<organism evidence="20 21">
    <name type="scientific">Aulographum hederae CBS 113979</name>
    <dbReference type="NCBI Taxonomy" id="1176131"/>
    <lineage>
        <taxon>Eukaryota</taxon>
        <taxon>Fungi</taxon>
        <taxon>Dikarya</taxon>
        <taxon>Ascomycota</taxon>
        <taxon>Pezizomycotina</taxon>
        <taxon>Dothideomycetes</taxon>
        <taxon>Pleosporomycetidae</taxon>
        <taxon>Aulographales</taxon>
        <taxon>Aulographaceae</taxon>
    </lineage>
</organism>
<dbReference type="UniPathway" id="UPA00802"/>
<gene>
    <name evidence="20" type="ORF">K402DRAFT_382251</name>
</gene>
<feature type="transmembrane region" description="Helical" evidence="19">
    <location>
        <begin position="6"/>
        <end position="24"/>
    </location>
</feature>
<dbReference type="GO" id="GO:0016117">
    <property type="term" value="P:carotenoid biosynthetic process"/>
    <property type="evidence" value="ECO:0007669"/>
    <property type="project" value="UniProtKB-KW"/>
</dbReference>
<dbReference type="UniPathway" id="UPA00799">
    <property type="reaction ID" value="UER00773"/>
</dbReference>
<dbReference type="Gene3D" id="1.10.600.10">
    <property type="entry name" value="Farnesyl Diphosphate Synthase"/>
    <property type="match status" value="1"/>
</dbReference>
<feature type="transmembrane region" description="Helical" evidence="19">
    <location>
        <begin position="155"/>
        <end position="177"/>
    </location>
</feature>
<evidence type="ECO:0000256" key="16">
    <source>
        <dbReference type="ARBA" id="ARBA00023268"/>
    </source>
</evidence>
<evidence type="ECO:0000256" key="7">
    <source>
        <dbReference type="ARBA" id="ARBA00012242"/>
    </source>
</evidence>
<keyword evidence="12" id="KW-0125">Carotenoid biosynthesis</keyword>
<evidence type="ECO:0000256" key="4">
    <source>
        <dbReference type="ARBA" id="ARBA00005172"/>
    </source>
</evidence>
<comment type="catalytic activity">
    <reaction evidence="18">
        <text>all-trans-lycopene = gamma-carotene</text>
        <dbReference type="Rhea" id="RHEA:32219"/>
        <dbReference type="ChEBI" id="CHEBI:15948"/>
        <dbReference type="ChEBI" id="CHEBI:27740"/>
        <dbReference type="EC" id="5.5.1.19"/>
    </reaction>
</comment>
<evidence type="ECO:0000256" key="18">
    <source>
        <dbReference type="ARBA" id="ARBA00029335"/>
    </source>
</evidence>
<evidence type="ECO:0000256" key="1">
    <source>
        <dbReference type="ARBA" id="ARBA00001805"/>
    </source>
</evidence>
<protein>
    <recommendedName>
        <fullName evidence="9">Bifunctional lycopene cyclase/phytoene synthase</fullName>
        <ecNumber evidence="8">2.5.1.32</ecNumber>
        <ecNumber evidence="7">5.5.1.19</ecNumber>
    </recommendedName>
</protein>
<dbReference type="InterPro" id="IPR008949">
    <property type="entry name" value="Isoprenoid_synthase_dom_sf"/>
</dbReference>
<keyword evidence="21" id="KW-1185">Reference proteome</keyword>
<evidence type="ECO:0000256" key="6">
    <source>
        <dbReference type="ARBA" id="ARBA00008406"/>
    </source>
</evidence>
<dbReference type="InterPro" id="IPR019845">
    <property type="entry name" value="Squalene/phytoene_synthase_CS"/>
</dbReference>
<dbReference type="GO" id="GO:0016020">
    <property type="term" value="C:membrane"/>
    <property type="evidence" value="ECO:0007669"/>
    <property type="project" value="UniProtKB-SubCell"/>
</dbReference>
<feature type="transmembrane region" description="Helical" evidence="19">
    <location>
        <begin position="231"/>
        <end position="257"/>
    </location>
</feature>
<evidence type="ECO:0000256" key="17">
    <source>
        <dbReference type="ARBA" id="ARBA00029313"/>
    </source>
</evidence>
<dbReference type="GO" id="GO:0004311">
    <property type="term" value="F:geranylgeranyl diphosphate synthase activity"/>
    <property type="evidence" value="ECO:0007669"/>
    <property type="project" value="InterPro"/>
</dbReference>
<dbReference type="EC" id="2.5.1.32" evidence="8"/>
<comment type="subcellular location">
    <subcellularLocation>
        <location evidence="2">Membrane</location>
        <topology evidence="2">Multi-pass membrane protein</topology>
    </subcellularLocation>
</comment>
<feature type="transmembrane region" description="Helical" evidence="19">
    <location>
        <begin position="80"/>
        <end position="97"/>
    </location>
</feature>
<keyword evidence="13 19" id="KW-1133">Transmembrane helix</keyword>
<dbReference type="SFLD" id="SFLDS00005">
    <property type="entry name" value="Isoprenoid_Synthase_Type_I"/>
    <property type="match status" value="1"/>
</dbReference>
<evidence type="ECO:0000313" key="20">
    <source>
        <dbReference type="EMBL" id="KAF1983866.1"/>
    </source>
</evidence>
<evidence type="ECO:0000256" key="8">
    <source>
        <dbReference type="ARBA" id="ARBA00012396"/>
    </source>
</evidence>
<dbReference type="EC" id="5.5.1.19" evidence="7"/>
<sequence length="624" mass="70827">MGYEYALVHVKYTIPPALTLTFFYRPLWTRLDVYKVLFLISIAVISTIPWDSYLIRTRIWTYPSDVVLGPTLFQIPLEELFFFVIQTYITSLLYLILSKPTFHPVYLHGRSSNQSSHGLSNQRWILYQLAGQIVLGLSIKAGLDMVSQWGTGTYMGLIIIWAAPFLLLLWSLAYQFIIGLPISNTLWPIFLPTFYLWMVDTFALQRGTWVIESGTKYGIHLWDGLDIEEAFFFLATNTLIVFGLLAFDNAVAIVNTFPHLFPEMRGLPSPQLLVKALLQSTSSYEMDRLSGLNEASTRLQRKSRSFFLASGFFEGRLRIDLLLLYSFCRVADDLVDESPDLLTARDWIEQMRHFLDLRYETKPDHPHIKSFVESQFPPEAHSALLLLPTAYLSKEPLYDLLSGFETDLEFSPSTVKPTRTSSSPSIINFPMTTQADLDLYASRVAGTVAHLLLDLIVYHTGTPSDPTIFTAGSKMGTALQYVNIARDIAVDARLRRVYIPTSWLASQHLTPEAVLKNPRGERVEALRKRLLRRAWELYGEARPAVEKLPGSVRGGVRVAVESYMEIGRVLGEGNCDTNAVFRGDGRATVKGWRRAWVAWKALSSDSRGKAWKEGTPYEIDHKIK</sequence>
<dbReference type="Pfam" id="PF00494">
    <property type="entry name" value="SQS_PSY"/>
    <property type="match status" value="1"/>
</dbReference>
<proteinExistence type="inferred from homology"/>
<evidence type="ECO:0000256" key="13">
    <source>
        <dbReference type="ARBA" id="ARBA00022989"/>
    </source>
</evidence>
<feature type="transmembrane region" description="Helical" evidence="19">
    <location>
        <begin position="36"/>
        <end position="55"/>
    </location>
</feature>
<evidence type="ECO:0000256" key="9">
    <source>
        <dbReference type="ARBA" id="ARBA00018909"/>
    </source>
</evidence>
<dbReference type="InterPro" id="IPR017825">
    <property type="entry name" value="Lycopene_cyclase_dom"/>
</dbReference>
<evidence type="ECO:0000256" key="11">
    <source>
        <dbReference type="ARBA" id="ARBA00022692"/>
    </source>
</evidence>
<dbReference type="GO" id="GO:0016872">
    <property type="term" value="F:intramolecular lyase activity"/>
    <property type="evidence" value="ECO:0007669"/>
    <property type="project" value="InterPro"/>
</dbReference>
<keyword evidence="10" id="KW-0808">Transferase</keyword>
<comment type="similarity">
    <text evidence="5">In the N-terminal section; belongs to the lycopene beta-cyclase family.</text>
</comment>
<evidence type="ECO:0000256" key="3">
    <source>
        <dbReference type="ARBA" id="ARBA00005089"/>
    </source>
</evidence>
<dbReference type="Proteomes" id="UP000800041">
    <property type="component" value="Unassembled WGS sequence"/>
</dbReference>
<dbReference type="GO" id="GO:0045436">
    <property type="term" value="F:lycopene beta cyclase activity"/>
    <property type="evidence" value="ECO:0007669"/>
    <property type="project" value="UniProtKB-ARBA"/>
</dbReference>
<evidence type="ECO:0000313" key="21">
    <source>
        <dbReference type="Proteomes" id="UP000800041"/>
    </source>
</evidence>
<dbReference type="CDD" id="cd00683">
    <property type="entry name" value="Trans_IPPS_HH"/>
    <property type="match status" value="1"/>
</dbReference>
<dbReference type="InterPro" id="IPR002060">
    <property type="entry name" value="Squ/phyt_synthse"/>
</dbReference>
<dbReference type="GO" id="GO:0051996">
    <property type="term" value="F:squalene synthase [NAD(P)H] activity"/>
    <property type="evidence" value="ECO:0007669"/>
    <property type="project" value="InterPro"/>
</dbReference>
<keyword evidence="14 19" id="KW-0472">Membrane</keyword>
<dbReference type="InterPro" id="IPR033904">
    <property type="entry name" value="Trans_IPPS_HH"/>
</dbReference>
<dbReference type="SFLD" id="SFLDG01212">
    <property type="entry name" value="Phytoene_synthase_like"/>
    <property type="match status" value="1"/>
</dbReference>
<dbReference type="OrthoDB" id="6600518at2759"/>
<dbReference type="NCBIfam" id="TIGR03462">
    <property type="entry name" value="CarR_dom_SF"/>
    <property type="match status" value="2"/>
</dbReference>
<evidence type="ECO:0000256" key="14">
    <source>
        <dbReference type="ARBA" id="ARBA00023136"/>
    </source>
</evidence>
<keyword evidence="16" id="KW-0511">Multifunctional enzyme</keyword>
<evidence type="ECO:0000256" key="2">
    <source>
        <dbReference type="ARBA" id="ARBA00004141"/>
    </source>
</evidence>
<comment type="pathway">
    <text evidence="4">Carotenoid biosynthesis; phytoene biosynthesis; all-trans-phytoene from geranylgeranyl diphosphate: step 1/1.</text>
</comment>
<dbReference type="PROSITE" id="PS01045">
    <property type="entry name" value="SQUALEN_PHYTOEN_SYN_2"/>
    <property type="match status" value="1"/>
</dbReference>
<dbReference type="SFLD" id="SFLDG01018">
    <property type="entry name" value="Squalene/Phytoene_Synthase_Lik"/>
    <property type="match status" value="1"/>
</dbReference>
<evidence type="ECO:0000256" key="15">
    <source>
        <dbReference type="ARBA" id="ARBA00023235"/>
    </source>
</evidence>
<dbReference type="InterPro" id="IPR044843">
    <property type="entry name" value="Trans_IPPS_bact-type"/>
</dbReference>
<name>A0A6G1GSA6_9PEZI</name>
<dbReference type="PANTHER" id="PTHR31480">
    <property type="entry name" value="BIFUNCTIONAL LYCOPENE CYCLASE/PHYTOENE SYNTHASE"/>
    <property type="match status" value="1"/>
</dbReference>
<comment type="pathway">
    <text evidence="3">Carotenoid biosynthesis; beta-carotene biosynthesis.</text>
</comment>
<dbReference type="EMBL" id="ML977172">
    <property type="protein sequence ID" value="KAF1983866.1"/>
    <property type="molecule type" value="Genomic_DNA"/>
</dbReference>
<reference evidence="20" key="1">
    <citation type="journal article" date="2020" name="Stud. Mycol.">
        <title>101 Dothideomycetes genomes: a test case for predicting lifestyles and emergence of pathogens.</title>
        <authorList>
            <person name="Haridas S."/>
            <person name="Albert R."/>
            <person name="Binder M."/>
            <person name="Bloem J."/>
            <person name="Labutti K."/>
            <person name="Salamov A."/>
            <person name="Andreopoulos B."/>
            <person name="Baker S."/>
            <person name="Barry K."/>
            <person name="Bills G."/>
            <person name="Bluhm B."/>
            <person name="Cannon C."/>
            <person name="Castanera R."/>
            <person name="Culley D."/>
            <person name="Daum C."/>
            <person name="Ezra D."/>
            <person name="Gonzalez J."/>
            <person name="Henrissat B."/>
            <person name="Kuo A."/>
            <person name="Liang C."/>
            <person name="Lipzen A."/>
            <person name="Lutzoni F."/>
            <person name="Magnuson J."/>
            <person name="Mondo S."/>
            <person name="Nolan M."/>
            <person name="Ohm R."/>
            <person name="Pangilinan J."/>
            <person name="Park H.-J."/>
            <person name="Ramirez L."/>
            <person name="Alfaro M."/>
            <person name="Sun H."/>
            <person name="Tritt A."/>
            <person name="Yoshinaga Y."/>
            <person name="Zwiers L.-H."/>
            <person name="Turgeon B."/>
            <person name="Goodwin S."/>
            <person name="Spatafora J."/>
            <person name="Crous P."/>
            <person name="Grigoriev I."/>
        </authorList>
    </citation>
    <scope>NUCLEOTIDE SEQUENCE</scope>
    <source>
        <strain evidence="20">CBS 113979</strain>
    </source>
</reference>
<evidence type="ECO:0000256" key="10">
    <source>
        <dbReference type="ARBA" id="ARBA00022679"/>
    </source>
</evidence>
<evidence type="ECO:0000256" key="12">
    <source>
        <dbReference type="ARBA" id="ARBA00022746"/>
    </source>
</evidence>
<comment type="catalytic activity">
    <reaction evidence="1">
        <text>2 (2E,6E,10E)-geranylgeranyl diphosphate = 15-cis-phytoene + 2 diphosphate</text>
        <dbReference type="Rhea" id="RHEA:34475"/>
        <dbReference type="ChEBI" id="CHEBI:27787"/>
        <dbReference type="ChEBI" id="CHEBI:33019"/>
        <dbReference type="ChEBI" id="CHEBI:58756"/>
        <dbReference type="EC" id="2.5.1.32"/>
    </reaction>
</comment>
<dbReference type="SUPFAM" id="SSF48576">
    <property type="entry name" value="Terpenoid synthases"/>
    <property type="match status" value="1"/>
</dbReference>
<dbReference type="AlphaFoldDB" id="A0A6G1GSA6"/>